<dbReference type="InterPro" id="IPR006133">
    <property type="entry name" value="DNA-dir_DNA_pol_B_exonuc"/>
</dbReference>
<reference evidence="10" key="1">
    <citation type="submission" date="2021-05" db="EMBL/GenBank/DDBJ databases">
        <title>Energy efficiency and biological interactions define the core microbiome of deep oligotrophic groundwater.</title>
        <authorList>
            <person name="Mehrshad M."/>
            <person name="Lopez-Fernandez M."/>
            <person name="Bell E."/>
            <person name="Bernier-Latmani R."/>
            <person name="Bertilsson S."/>
            <person name="Dopson M."/>
        </authorList>
    </citation>
    <scope>NUCLEOTIDE SEQUENCE</scope>
    <source>
        <strain evidence="10">Modern_marine.mb.64</strain>
    </source>
</reference>
<dbReference type="InterPro" id="IPR042087">
    <property type="entry name" value="DNA_pol_B_thumb"/>
</dbReference>
<dbReference type="Pfam" id="PF00136">
    <property type="entry name" value="DNA_pol_B"/>
    <property type="match status" value="1"/>
</dbReference>
<dbReference type="Proteomes" id="UP000777784">
    <property type="component" value="Unassembled WGS sequence"/>
</dbReference>
<evidence type="ECO:0000256" key="5">
    <source>
        <dbReference type="ARBA" id="ARBA00023125"/>
    </source>
</evidence>
<dbReference type="Pfam" id="PF03104">
    <property type="entry name" value="DNA_pol_B_exo1"/>
    <property type="match status" value="1"/>
</dbReference>
<evidence type="ECO:0000256" key="2">
    <source>
        <dbReference type="ARBA" id="ARBA00022679"/>
    </source>
</evidence>
<dbReference type="GO" id="GO:0045004">
    <property type="term" value="P:DNA replication proofreading"/>
    <property type="evidence" value="ECO:0007669"/>
    <property type="project" value="TreeGrafter"/>
</dbReference>
<evidence type="ECO:0000313" key="10">
    <source>
        <dbReference type="EMBL" id="MBU2690196.1"/>
    </source>
</evidence>
<dbReference type="PANTHER" id="PTHR10322:SF23">
    <property type="entry name" value="DNA POLYMERASE DELTA CATALYTIC SUBUNIT"/>
    <property type="match status" value="1"/>
</dbReference>
<dbReference type="EC" id="2.7.7.7" evidence="7"/>
<sequence length="837" mass="95668">MVRHRVSTYNRWERNQGITTILVVIGKQASVMPRGFILHPTYRIEKGRPVIHLFGKLESGETFVVRNDRYRPYFFIKKTDTSKARKAGAGEIRSSGYRTMAGIPVSRLVFDLPTDTPELRKSLTDADIQCFEADIPFATRFLIDHDIRGGIEIAGISKKGRLIDRIYENPDIKSADVMPHLKILSLDIETNPSMDRLLSVALAGDETDEVHLVCSDMPVGNLPDYALAYPDEVTLLNNLHRRIRQIDPDIITGWNVIDFDLYILEKLVRKYRIPFTFGRADIPAKLRLDQSLWGASRAILPGRVVLDGLALLRGAFIRTDDYRLETVAQEALGRGKTITSETIAGKSPRGENRIVGNKADEILRLHREDPAAFVEYNLTDARLVLDILDHFQLIPLAIKRSLLTGMPMDRVSASIASFDFLYLSEMKKRGIVAPSVDHDIPIHPTAGGYVLNAIPGIYRNILVFDYRSLYPNLIRTFRLDPMNLVSNTNNRYSEVEFASGHIINDPGYVTAPNGAKFKKEGGILPALLDRFFPEREKALVLENHIAASAIKIAMNSLYGVLATPRCRFYSSETANAITQFGQMILRWTKTRVEHENLRVLYGDTDSIFVDGKFQNPDEAQQLGRDLAGRISSELNRHIEKYYAVESFLELRFEKIYHRFFLPGLRHSLEGSKKRYAGVVYEDGERRIVFTGMESVRRDWTQLAKLFQHDLLDLVFRLEEHSPPKEIEEMIRNFVDKLRNGELNELLVYHKALRKNIDEYTKTTPPHVKAAKLLGKRAGRIISYVITIKGPQPVQMQTDPHDYEHYVEKQIRPVAETILQHLNISWERIWSRQDELPL</sequence>
<gene>
    <name evidence="10" type="ORF">KJ970_04650</name>
</gene>
<feature type="domain" description="DNA-directed DNA polymerase family B multifunctional" evidence="8">
    <location>
        <begin position="421"/>
        <end position="822"/>
    </location>
</feature>
<dbReference type="Gene3D" id="3.30.342.10">
    <property type="entry name" value="DNA Polymerase, chain B, domain 1"/>
    <property type="match status" value="1"/>
</dbReference>
<keyword evidence="2 7" id="KW-0808">Transferase</keyword>
<protein>
    <recommendedName>
        <fullName evidence="7">DNA polymerase</fullName>
        <ecNumber evidence="7">2.7.7.7</ecNumber>
    </recommendedName>
</protein>
<dbReference type="Gene3D" id="1.10.132.60">
    <property type="entry name" value="DNA polymerase family B, C-terminal domain"/>
    <property type="match status" value="1"/>
</dbReference>
<dbReference type="Gene3D" id="3.90.1600.10">
    <property type="entry name" value="Palm domain of DNA polymerase"/>
    <property type="match status" value="2"/>
</dbReference>
<dbReference type="NCBIfam" id="NF004421">
    <property type="entry name" value="PRK05762.1-2"/>
    <property type="match status" value="1"/>
</dbReference>
<dbReference type="GO" id="GO:0003887">
    <property type="term" value="F:DNA-directed DNA polymerase activity"/>
    <property type="evidence" value="ECO:0007669"/>
    <property type="project" value="UniProtKB-KW"/>
</dbReference>
<keyword evidence="7" id="KW-0235">DNA replication</keyword>
<dbReference type="GO" id="GO:0000166">
    <property type="term" value="F:nucleotide binding"/>
    <property type="evidence" value="ECO:0007669"/>
    <property type="project" value="InterPro"/>
</dbReference>
<dbReference type="InterPro" id="IPR023211">
    <property type="entry name" value="DNA_pol_palm_dom_sf"/>
</dbReference>
<evidence type="ECO:0000256" key="3">
    <source>
        <dbReference type="ARBA" id="ARBA00022695"/>
    </source>
</evidence>
<dbReference type="GO" id="GO:0003677">
    <property type="term" value="F:DNA binding"/>
    <property type="evidence" value="ECO:0007669"/>
    <property type="project" value="UniProtKB-KW"/>
</dbReference>
<evidence type="ECO:0000313" key="11">
    <source>
        <dbReference type="Proteomes" id="UP000777784"/>
    </source>
</evidence>
<dbReference type="InterPro" id="IPR017964">
    <property type="entry name" value="DNA-dir_DNA_pol_B_CS"/>
</dbReference>
<dbReference type="PROSITE" id="PS00116">
    <property type="entry name" value="DNA_POLYMERASE_B"/>
    <property type="match status" value="1"/>
</dbReference>
<dbReference type="SUPFAM" id="SSF56672">
    <property type="entry name" value="DNA/RNA polymerases"/>
    <property type="match status" value="1"/>
</dbReference>
<evidence type="ECO:0000256" key="1">
    <source>
        <dbReference type="ARBA" id="ARBA00005755"/>
    </source>
</evidence>
<dbReference type="InterPro" id="IPR036397">
    <property type="entry name" value="RNaseH_sf"/>
</dbReference>
<evidence type="ECO:0000256" key="6">
    <source>
        <dbReference type="ARBA" id="ARBA00049244"/>
    </source>
</evidence>
<dbReference type="InterPro" id="IPR012337">
    <property type="entry name" value="RNaseH-like_sf"/>
</dbReference>
<evidence type="ECO:0000259" key="9">
    <source>
        <dbReference type="Pfam" id="PF03104"/>
    </source>
</evidence>
<keyword evidence="4 7" id="KW-0239">DNA-directed DNA polymerase</keyword>
<dbReference type="AlphaFoldDB" id="A0A948RUG2"/>
<dbReference type="PRINTS" id="PR00106">
    <property type="entry name" value="DNAPOLB"/>
</dbReference>
<feature type="domain" description="DNA-directed DNA polymerase family B exonuclease" evidence="9">
    <location>
        <begin position="129"/>
        <end position="327"/>
    </location>
</feature>
<dbReference type="InterPro" id="IPR006134">
    <property type="entry name" value="DNA-dir_DNA_pol_B_multi_dom"/>
</dbReference>
<dbReference type="EMBL" id="JAHJDP010000023">
    <property type="protein sequence ID" value="MBU2690196.1"/>
    <property type="molecule type" value="Genomic_DNA"/>
</dbReference>
<name>A0A948RUG2_UNCEI</name>
<evidence type="ECO:0000256" key="7">
    <source>
        <dbReference type="RuleBase" id="RU000442"/>
    </source>
</evidence>
<dbReference type="GO" id="GO:0009432">
    <property type="term" value="P:SOS response"/>
    <property type="evidence" value="ECO:0007669"/>
    <property type="project" value="TreeGrafter"/>
</dbReference>
<dbReference type="InterPro" id="IPR050240">
    <property type="entry name" value="DNA_pol_type-B"/>
</dbReference>
<dbReference type="PANTHER" id="PTHR10322">
    <property type="entry name" value="DNA POLYMERASE CATALYTIC SUBUNIT"/>
    <property type="match status" value="1"/>
</dbReference>
<dbReference type="SMART" id="SM00486">
    <property type="entry name" value="POLBc"/>
    <property type="match status" value="1"/>
</dbReference>
<proteinExistence type="inferred from homology"/>
<accession>A0A948RUG2</accession>
<keyword evidence="3 7" id="KW-0548">Nucleotidyltransferase</keyword>
<dbReference type="Gene3D" id="3.30.420.10">
    <property type="entry name" value="Ribonuclease H-like superfamily/Ribonuclease H"/>
    <property type="match status" value="1"/>
</dbReference>
<evidence type="ECO:0000259" key="8">
    <source>
        <dbReference type="Pfam" id="PF00136"/>
    </source>
</evidence>
<dbReference type="GO" id="GO:0008296">
    <property type="term" value="F:3'-5'-DNA exonuclease activity"/>
    <property type="evidence" value="ECO:0007669"/>
    <property type="project" value="TreeGrafter"/>
</dbReference>
<dbReference type="InterPro" id="IPR006172">
    <property type="entry name" value="DNA-dir_DNA_pol_B"/>
</dbReference>
<keyword evidence="5 7" id="KW-0238">DNA-binding</keyword>
<evidence type="ECO:0000256" key="4">
    <source>
        <dbReference type="ARBA" id="ARBA00022932"/>
    </source>
</evidence>
<comment type="caution">
    <text evidence="10">The sequence shown here is derived from an EMBL/GenBank/DDBJ whole genome shotgun (WGS) entry which is preliminary data.</text>
</comment>
<comment type="catalytic activity">
    <reaction evidence="6 7">
        <text>DNA(n) + a 2'-deoxyribonucleoside 5'-triphosphate = DNA(n+1) + diphosphate</text>
        <dbReference type="Rhea" id="RHEA:22508"/>
        <dbReference type="Rhea" id="RHEA-COMP:17339"/>
        <dbReference type="Rhea" id="RHEA-COMP:17340"/>
        <dbReference type="ChEBI" id="CHEBI:33019"/>
        <dbReference type="ChEBI" id="CHEBI:61560"/>
        <dbReference type="ChEBI" id="CHEBI:173112"/>
        <dbReference type="EC" id="2.7.7.7"/>
    </reaction>
</comment>
<dbReference type="SUPFAM" id="SSF53098">
    <property type="entry name" value="Ribonuclease H-like"/>
    <property type="match status" value="1"/>
</dbReference>
<comment type="similarity">
    <text evidence="1 7">Belongs to the DNA polymerase type-B family.</text>
</comment>
<organism evidence="10 11">
    <name type="scientific">Eiseniibacteriota bacterium</name>
    <dbReference type="NCBI Taxonomy" id="2212470"/>
    <lineage>
        <taxon>Bacteria</taxon>
        <taxon>Candidatus Eiseniibacteriota</taxon>
    </lineage>
</organism>
<dbReference type="InterPro" id="IPR043502">
    <property type="entry name" value="DNA/RNA_pol_sf"/>
</dbReference>